<comment type="caution">
    <text evidence="2">The sequence shown here is derived from an EMBL/GenBank/DDBJ whole genome shotgun (WGS) entry which is preliminary data.</text>
</comment>
<dbReference type="OrthoDB" id="9785345at2"/>
<dbReference type="EMBL" id="LPWD01000296">
    <property type="protein sequence ID" value="ODS02483.1"/>
    <property type="molecule type" value="Genomic_DNA"/>
</dbReference>
<proteinExistence type="predicted"/>
<accession>A0A1E3W9J9</accession>
<feature type="domain" description="Cell wall hydrolase SleB" evidence="1">
    <location>
        <begin position="2"/>
        <end position="64"/>
    </location>
</feature>
<gene>
    <name evidence="2" type="ORF">AUC71_15130</name>
</gene>
<dbReference type="Proteomes" id="UP000095042">
    <property type="component" value="Unassembled WGS sequence"/>
</dbReference>
<dbReference type="Gene3D" id="1.10.10.2520">
    <property type="entry name" value="Cell wall hydrolase SleB, domain 1"/>
    <property type="match status" value="1"/>
</dbReference>
<dbReference type="GO" id="GO:0016787">
    <property type="term" value="F:hydrolase activity"/>
    <property type="evidence" value="ECO:0007669"/>
    <property type="project" value="InterPro"/>
</dbReference>
<evidence type="ECO:0000313" key="2">
    <source>
        <dbReference type="EMBL" id="ODS02483.1"/>
    </source>
</evidence>
<dbReference type="RefSeq" id="WP_069624328.1">
    <property type="nucleotide sequence ID" value="NZ_LPWD01000296.1"/>
</dbReference>
<dbReference type="AlphaFoldDB" id="A0A1E3W9J9"/>
<evidence type="ECO:0000259" key="1">
    <source>
        <dbReference type="Pfam" id="PF07486"/>
    </source>
</evidence>
<reference evidence="2 3" key="1">
    <citation type="journal article" date="2016" name="Environ. Microbiol.">
        <title>New Methyloceanibacter diversity from North Sea sediments includes methanotroph containing solely the soluble methane monooxygenase.</title>
        <authorList>
            <person name="Vekeman B."/>
            <person name="Kerckhof F.M."/>
            <person name="Cremers G."/>
            <person name="de Vos P."/>
            <person name="Vandamme P."/>
            <person name="Boon N."/>
            <person name="Op den Camp H.J."/>
            <person name="Heylen K."/>
        </authorList>
    </citation>
    <scope>NUCLEOTIDE SEQUENCE [LARGE SCALE GENOMIC DNA]</scope>
    <source>
        <strain evidence="2 3">R-67177</strain>
    </source>
</reference>
<organism evidence="2 3">
    <name type="scientific">Methyloceanibacter marginalis</name>
    <dbReference type="NCBI Taxonomy" id="1774971"/>
    <lineage>
        <taxon>Bacteria</taxon>
        <taxon>Pseudomonadati</taxon>
        <taxon>Pseudomonadota</taxon>
        <taxon>Alphaproteobacteria</taxon>
        <taxon>Hyphomicrobiales</taxon>
        <taxon>Hyphomicrobiaceae</taxon>
        <taxon>Methyloceanibacter</taxon>
    </lineage>
</organism>
<dbReference type="InterPro" id="IPR042047">
    <property type="entry name" value="SleB_dom1"/>
</dbReference>
<evidence type="ECO:0000313" key="3">
    <source>
        <dbReference type="Proteomes" id="UP000095042"/>
    </source>
</evidence>
<keyword evidence="3" id="KW-1185">Reference proteome</keyword>
<sequence length="80" mass="9083">MAQVILNRVRSPVFPQTICGVVYQGQMRKGCQFSFACDGHSDTPRDNDQWALAQDLSKRIMSGELWLPEVVIRPSITRTM</sequence>
<dbReference type="InterPro" id="IPR011105">
    <property type="entry name" value="Cell_wall_hydrolase_SleB"/>
</dbReference>
<name>A0A1E3W9J9_9HYPH</name>
<dbReference type="Pfam" id="PF07486">
    <property type="entry name" value="Hydrolase_2"/>
    <property type="match status" value="1"/>
</dbReference>
<protein>
    <recommendedName>
        <fullName evidence="1">Cell wall hydrolase SleB domain-containing protein</fullName>
    </recommendedName>
</protein>